<proteinExistence type="predicted"/>
<evidence type="ECO:0000313" key="2">
    <source>
        <dbReference type="Proteomes" id="UP000215224"/>
    </source>
</evidence>
<gene>
    <name evidence="1" type="ORF">BC6307_06520</name>
</gene>
<dbReference type="EMBL" id="CP018866">
    <property type="protein sequence ID" value="AST90957.1"/>
    <property type="molecule type" value="Genomic_DNA"/>
</dbReference>
<dbReference type="Proteomes" id="UP000215224">
    <property type="component" value="Chromosome"/>
</dbReference>
<name>A0A223KNH8_9BACI</name>
<dbReference type="STRING" id="1314751.GCA_001591425_02730"/>
<organism evidence="1 2">
    <name type="scientific">Sutcliffiella cohnii</name>
    <dbReference type="NCBI Taxonomy" id="33932"/>
    <lineage>
        <taxon>Bacteria</taxon>
        <taxon>Bacillati</taxon>
        <taxon>Bacillota</taxon>
        <taxon>Bacilli</taxon>
        <taxon>Bacillales</taxon>
        <taxon>Bacillaceae</taxon>
        <taxon>Sutcliffiella</taxon>
    </lineage>
</organism>
<evidence type="ECO:0000313" key="1">
    <source>
        <dbReference type="EMBL" id="AST90957.1"/>
    </source>
</evidence>
<accession>A0A223KNH8</accession>
<keyword evidence="2" id="KW-1185">Reference proteome</keyword>
<protein>
    <submittedName>
        <fullName evidence="1">Uncharacterized protein</fullName>
    </submittedName>
</protein>
<dbReference type="RefSeq" id="WP_066417106.1">
    <property type="nucleotide sequence ID" value="NZ_CP018866.1"/>
</dbReference>
<dbReference type="KEGG" id="bcoh:BC6307_06520"/>
<sequence length="88" mass="10344">MEKVKAIVLFSRQDKPRKVFKNMAEAQRYCVENMICNQGWVTRSLETGQRFYEAQDGGYTISHNGYEGHGMYVRWAKVKPGVLERRNR</sequence>
<dbReference type="AlphaFoldDB" id="A0A223KNH8"/>
<reference evidence="1 2" key="1">
    <citation type="submission" date="2016-12" db="EMBL/GenBank/DDBJ databases">
        <title>The whole genome sequencing and assembly of Bacillus cohnii DSM 6307T strain.</title>
        <authorList>
            <person name="Lee Y.-J."/>
            <person name="Yi H."/>
            <person name="Bahn Y.-S."/>
            <person name="Kim J.F."/>
            <person name="Lee D.-W."/>
        </authorList>
    </citation>
    <scope>NUCLEOTIDE SEQUENCE [LARGE SCALE GENOMIC DNA]</scope>
    <source>
        <strain evidence="1 2">DSM 6307</strain>
    </source>
</reference>